<name>A0A1A9WUZ1_9MUSC</name>
<sequence length="113" mass="13413">MCRFVASFEKASVSQPLNLSWQTGKYTLMITETEIKQYRHNNDYVSCNKLRFVRNHYTLLLRMPLRFIFVVIFIASRNTYRKLSEMKGFSLKLNLTEVHTILSLHTLPIVLRK</sequence>
<feature type="transmembrane region" description="Helical" evidence="1">
    <location>
        <begin position="59"/>
        <end position="76"/>
    </location>
</feature>
<evidence type="ECO:0000313" key="2">
    <source>
        <dbReference type="EnsemblMetazoa" id="GBRI033435-PA"/>
    </source>
</evidence>
<dbReference type="EnsemblMetazoa" id="GBRI033435-RA">
    <property type="protein sequence ID" value="GBRI033435-PA"/>
    <property type="gene ID" value="GBRI033435"/>
</dbReference>
<keyword evidence="1" id="KW-0472">Membrane</keyword>
<organism evidence="2 3">
    <name type="scientific">Glossina brevipalpis</name>
    <dbReference type="NCBI Taxonomy" id="37001"/>
    <lineage>
        <taxon>Eukaryota</taxon>
        <taxon>Metazoa</taxon>
        <taxon>Ecdysozoa</taxon>
        <taxon>Arthropoda</taxon>
        <taxon>Hexapoda</taxon>
        <taxon>Insecta</taxon>
        <taxon>Pterygota</taxon>
        <taxon>Neoptera</taxon>
        <taxon>Endopterygota</taxon>
        <taxon>Diptera</taxon>
        <taxon>Brachycera</taxon>
        <taxon>Muscomorpha</taxon>
        <taxon>Hippoboscoidea</taxon>
        <taxon>Glossinidae</taxon>
        <taxon>Glossina</taxon>
    </lineage>
</organism>
<evidence type="ECO:0000256" key="1">
    <source>
        <dbReference type="SAM" id="Phobius"/>
    </source>
</evidence>
<dbReference type="VEuPathDB" id="VectorBase:GBRI033435"/>
<reference evidence="3" key="1">
    <citation type="submission" date="2014-03" db="EMBL/GenBank/DDBJ databases">
        <authorList>
            <person name="Aksoy S."/>
            <person name="Warren W."/>
            <person name="Wilson R.K."/>
        </authorList>
    </citation>
    <scope>NUCLEOTIDE SEQUENCE [LARGE SCALE GENOMIC DNA]</scope>
    <source>
        <strain evidence="3">IAEA</strain>
    </source>
</reference>
<keyword evidence="1" id="KW-1133">Transmembrane helix</keyword>
<proteinExistence type="predicted"/>
<evidence type="ECO:0000313" key="3">
    <source>
        <dbReference type="Proteomes" id="UP000091820"/>
    </source>
</evidence>
<reference evidence="2" key="2">
    <citation type="submission" date="2020-05" db="UniProtKB">
        <authorList>
            <consortium name="EnsemblMetazoa"/>
        </authorList>
    </citation>
    <scope>IDENTIFICATION</scope>
    <source>
        <strain evidence="2">IAEA</strain>
    </source>
</reference>
<keyword evidence="1" id="KW-0812">Transmembrane</keyword>
<protein>
    <submittedName>
        <fullName evidence="2">Uncharacterized protein</fullName>
    </submittedName>
</protein>
<accession>A0A1A9WUZ1</accession>
<dbReference type="Proteomes" id="UP000091820">
    <property type="component" value="Unassembled WGS sequence"/>
</dbReference>
<dbReference type="AlphaFoldDB" id="A0A1A9WUZ1"/>
<keyword evidence="3" id="KW-1185">Reference proteome</keyword>